<evidence type="ECO:0000313" key="1">
    <source>
        <dbReference type="EMBL" id="CAI9303184.1"/>
    </source>
</evidence>
<organism evidence="1 2">
    <name type="scientific">Lactuca saligna</name>
    <name type="common">Willowleaf lettuce</name>
    <dbReference type="NCBI Taxonomy" id="75948"/>
    <lineage>
        <taxon>Eukaryota</taxon>
        <taxon>Viridiplantae</taxon>
        <taxon>Streptophyta</taxon>
        <taxon>Embryophyta</taxon>
        <taxon>Tracheophyta</taxon>
        <taxon>Spermatophyta</taxon>
        <taxon>Magnoliopsida</taxon>
        <taxon>eudicotyledons</taxon>
        <taxon>Gunneridae</taxon>
        <taxon>Pentapetalae</taxon>
        <taxon>asterids</taxon>
        <taxon>campanulids</taxon>
        <taxon>Asterales</taxon>
        <taxon>Asteraceae</taxon>
        <taxon>Cichorioideae</taxon>
        <taxon>Cichorieae</taxon>
        <taxon>Lactucinae</taxon>
        <taxon>Lactuca</taxon>
    </lineage>
</organism>
<gene>
    <name evidence="1" type="ORF">LSALG_LOCUS41637</name>
</gene>
<sequence length="135" mass="15429">MNEVLLMVKSRNFEINQRLVKIVEEKDALYVDYISQRLDAKLSPILPKVDQFMGVKLNPILTKLDRLSNVTSNGATSQQGGEGVEPVNTEIPIHNVNIKDPHQTRNMEKSDAPMVVLEKRTMEDKMKYFREKAST</sequence>
<evidence type="ECO:0000313" key="2">
    <source>
        <dbReference type="Proteomes" id="UP001177003"/>
    </source>
</evidence>
<proteinExistence type="predicted"/>
<name>A0AA36A3E3_LACSI</name>
<keyword evidence="2" id="KW-1185">Reference proteome</keyword>
<dbReference type="AlphaFoldDB" id="A0AA36A3E3"/>
<reference evidence="1" key="1">
    <citation type="submission" date="2023-04" db="EMBL/GenBank/DDBJ databases">
        <authorList>
            <person name="Vijverberg K."/>
            <person name="Xiong W."/>
            <person name="Schranz E."/>
        </authorList>
    </citation>
    <scope>NUCLEOTIDE SEQUENCE</scope>
</reference>
<accession>A0AA36A3E3</accession>
<dbReference type="EMBL" id="OX465085">
    <property type="protein sequence ID" value="CAI9303184.1"/>
    <property type="molecule type" value="Genomic_DNA"/>
</dbReference>
<dbReference type="Proteomes" id="UP001177003">
    <property type="component" value="Chromosome 9"/>
</dbReference>
<protein>
    <submittedName>
        <fullName evidence="1">Uncharacterized protein</fullName>
    </submittedName>
</protein>